<dbReference type="InterPro" id="IPR044068">
    <property type="entry name" value="CB"/>
</dbReference>
<dbReference type="EMBL" id="JAJDKQ010000015">
    <property type="protein sequence ID" value="MCB8562018.1"/>
    <property type="molecule type" value="Genomic_DNA"/>
</dbReference>
<dbReference type="InterPro" id="IPR002104">
    <property type="entry name" value="Integrase_catalytic"/>
</dbReference>
<dbReference type="GO" id="GO:0003677">
    <property type="term" value="F:DNA binding"/>
    <property type="evidence" value="ECO:0007669"/>
    <property type="project" value="UniProtKB-UniRule"/>
</dbReference>
<dbReference type="InterPro" id="IPR013762">
    <property type="entry name" value="Integrase-like_cat_sf"/>
</dbReference>
<name>A0AAW4VK11_9FIRM</name>
<sequence length="398" mass="46417">MKCQTNRFTEFLRNKKYSEQTIRLYLNELEKIDIVDFKSAKDLDVFINSTVNNAKNQGLTKSHIDSLRAGLHQLFLMSFGITIKEYRSQNNSKDFIELLLDDFFNYSTNFKSQTISTAMAEKSHIRTFLNYIGFDASYDFSQMKIEDIIDFINTCYTSLKESTKGRYITSIRNFFRFLDYKNINVSKEILDLPLVTPNWKGRMVPIVLSKEEQSKLRNHFDQQNGIGLRNYLIISLMMDYGLKCAEIPAITIDNIQWSTNDLIIRNTKNNNNRCIPLSKNTLTILERYILQFRNNNSNFLFTTINPRKIDLKMSTEEARRIIRATFRKENIKGYWKGTHALRRTAASNLFNNTNSFKIVSDILGHESIDSTTSYVRVDFELLRSITSPWPGYGGEVHD</sequence>
<dbReference type="Pfam" id="PF00589">
    <property type="entry name" value="Phage_integrase"/>
    <property type="match status" value="1"/>
</dbReference>
<dbReference type="Gene3D" id="1.10.150.130">
    <property type="match status" value="1"/>
</dbReference>
<comment type="caution">
    <text evidence="7">The sequence shown here is derived from an EMBL/GenBank/DDBJ whole genome shotgun (WGS) entry which is preliminary data.</text>
</comment>
<keyword evidence="2 4" id="KW-0238">DNA-binding</keyword>
<evidence type="ECO:0000256" key="2">
    <source>
        <dbReference type="ARBA" id="ARBA00023125"/>
    </source>
</evidence>
<dbReference type="SUPFAM" id="SSF56349">
    <property type="entry name" value="DNA breaking-rejoining enzymes"/>
    <property type="match status" value="1"/>
</dbReference>
<dbReference type="RefSeq" id="WP_118306268.1">
    <property type="nucleotide sequence ID" value="NZ_JAJDKQ010000015.1"/>
</dbReference>
<feature type="domain" description="Tyr recombinase" evidence="5">
    <location>
        <begin position="203"/>
        <end position="387"/>
    </location>
</feature>
<dbReference type="Gene3D" id="1.10.443.10">
    <property type="entry name" value="Intergrase catalytic core"/>
    <property type="match status" value="1"/>
</dbReference>
<dbReference type="AlphaFoldDB" id="A0AAW4VK11"/>
<dbReference type="PANTHER" id="PTHR30349:SF41">
    <property type="entry name" value="INTEGRASE_RECOMBINASE PROTEIN MJ0367-RELATED"/>
    <property type="match status" value="1"/>
</dbReference>
<evidence type="ECO:0000256" key="1">
    <source>
        <dbReference type="ARBA" id="ARBA00008857"/>
    </source>
</evidence>
<evidence type="ECO:0000259" key="5">
    <source>
        <dbReference type="PROSITE" id="PS51898"/>
    </source>
</evidence>
<dbReference type="InterPro" id="IPR050090">
    <property type="entry name" value="Tyrosine_recombinase_XerCD"/>
</dbReference>
<feature type="domain" description="Core-binding (CB)" evidence="6">
    <location>
        <begin position="94"/>
        <end position="179"/>
    </location>
</feature>
<evidence type="ECO:0000313" key="7">
    <source>
        <dbReference type="EMBL" id="MCB8562018.1"/>
    </source>
</evidence>
<evidence type="ECO:0000259" key="6">
    <source>
        <dbReference type="PROSITE" id="PS51900"/>
    </source>
</evidence>
<dbReference type="PANTHER" id="PTHR30349">
    <property type="entry name" value="PHAGE INTEGRASE-RELATED"/>
    <property type="match status" value="1"/>
</dbReference>
<gene>
    <name evidence="7" type="ORF">LJD74_08385</name>
</gene>
<evidence type="ECO:0000313" key="8">
    <source>
        <dbReference type="Proteomes" id="UP001197827"/>
    </source>
</evidence>
<dbReference type="PROSITE" id="PS51898">
    <property type="entry name" value="TYR_RECOMBINASE"/>
    <property type="match status" value="1"/>
</dbReference>
<proteinExistence type="inferred from homology"/>
<evidence type="ECO:0000256" key="4">
    <source>
        <dbReference type="PROSITE-ProRule" id="PRU01248"/>
    </source>
</evidence>
<dbReference type="GO" id="GO:0015074">
    <property type="term" value="P:DNA integration"/>
    <property type="evidence" value="ECO:0007669"/>
    <property type="project" value="InterPro"/>
</dbReference>
<dbReference type="InterPro" id="IPR010998">
    <property type="entry name" value="Integrase_recombinase_N"/>
</dbReference>
<dbReference type="Proteomes" id="UP001197827">
    <property type="component" value="Unassembled WGS sequence"/>
</dbReference>
<reference evidence="7" key="1">
    <citation type="submission" date="2021-10" db="EMBL/GenBank/DDBJ databases">
        <title>Collection of gut derived symbiotic bacterial strains cultured from healthy donors.</title>
        <authorList>
            <person name="Lin H."/>
            <person name="Littmann E."/>
            <person name="Kohout C."/>
            <person name="Pamer E.G."/>
        </authorList>
    </citation>
    <scope>NUCLEOTIDE SEQUENCE</scope>
    <source>
        <strain evidence="7">DFI.5.2</strain>
    </source>
</reference>
<accession>A0AAW4VK11</accession>
<protein>
    <submittedName>
        <fullName evidence="7">Tyrosine-type recombinase/integrase</fullName>
    </submittedName>
</protein>
<comment type="similarity">
    <text evidence="1">Belongs to the 'phage' integrase family.</text>
</comment>
<dbReference type="InterPro" id="IPR011010">
    <property type="entry name" value="DNA_brk_join_enz"/>
</dbReference>
<dbReference type="GO" id="GO:0006310">
    <property type="term" value="P:DNA recombination"/>
    <property type="evidence" value="ECO:0007669"/>
    <property type="project" value="UniProtKB-KW"/>
</dbReference>
<keyword evidence="3" id="KW-0233">DNA recombination</keyword>
<organism evidence="7 8">
    <name type="scientific">Faecalibacillus intestinalis</name>
    <dbReference type="NCBI Taxonomy" id="1982626"/>
    <lineage>
        <taxon>Bacteria</taxon>
        <taxon>Bacillati</taxon>
        <taxon>Bacillota</taxon>
        <taxon>Erysipelotrichia</taxon>
        <taxon>Erysipelotrichales</taxon>
        <taxon>Coprobacillaceae</taxon>
        <taxon>Faecalibacillus</taxon>
    </lineage>
</organism>
<dbReference type="PROSITE" id="PS51900">
    <property type="entry name" value="CB"/>
    <property type="match status" value="1"/>
</dbReference>
<evidence type="ECO:0000256" key="3">
    <source>
        <dbReference type="ARBA" id="ARBA00023172"/>
    </source>
</evidence>